<keyword evidence="2" id="KW-0472">Membrane</keyword>
<evidence type="ECO:0000256" key="1">
    <source>
        <dbReference type="ARBA" id="ARBA00022481"/>
    </source>
</evidence>
<dbReference type="RefSeq" id="WP_007415534.1">
    <property type="nucleotide sequence ID" value="NZ_ABOX02000017.1"/>
</dbReference>
<dbReference type="PANTHER" id="PTHR30093:SF2">
    <property type="entry name" value="TYPE II SECRETION SYSTEM PROTEIN H"/>
    <property type="match status" value="1"/>
</dbReference>
<dbReference type="OrthoDB" id="258730at2"/>
<evidence type="ECO:0000313" key="4">
    <source>
        <dbReference type="EMBL" id="EEF60351.1"/>
    </source>
</evidence>
<gene>
    <name evidence="4" type="ORF">Cflav_PD3321</name>
</gene>
<evidence type="ECO:0000313" key="5">
    <source>
        <dbReference type="Proteomes" id="UP000003688"/>
    </source>
</evidence>
<comment type="caution">
    <text evidence="4">The sequence shown here is derived from an EMBL/GenBank/DDBJ whole genome shotgun (WGS) entry which is preliminary data.</text>
</comment>
<evidence type="ECO:0000259" key="3">
    <source>
        <dbReference type="Pfam" id="PF07596"/>
    </source>
</evidence>
<dbReference type="Proteomes" id="UP000003688">
    <property type="component" value="Unassembled WGS sequence"/>
</dbReference>
<keyword evidence="2" id="KW-0812">Transmembrane</keyword>
<organism evidence="4 5">
    <name type="scientific">Pedosphaera parvula (strain Ellin514)</name>
    <dbReference type="NCBI Taxonomy" id="320771"/>
    <lineage>
        <taxon>Bacteria</taxon>
        <taxon>Pseudomonadati</taxon>
        <taxon>Verrucomicrobiota</taxon>
        <taxon>Pedosphaerae</taxon>
        <taxon>Pedosphaerales</taxon>
        <taxon>Pedosphaeraceae</taxon>
        <taxon>Pedosphaera</taxon>
    </lineage>
</organism>
<protein>
    <submittedName>
        <fullName evidence="4">Competence protein ComGC-like protein</fullName>
    </submittedName>
</protein>
<keyword evidence="5" id="KW-1185">Reference proteome</keyword>
<keyword evidence="2" id="KW-1133">Transmembrane helix</keyword>
<dbReference type="InterPro" id="IPR011453">
    <property type="entry name" value="DUF1559"/>
</dbReference>
<dbReference type="PRINTS" id="PR00813">
    <property type="entry name" value="BCTERIALGSPG"/>
</dbReference>
<dbReference type="STRING" id="320771.Cflav_PD3321"/>
<dbReference type="PROSITE" id="PS00409">
    <property type="entry name" value="PROKAR_NTER_METHYL"/>
    <property type="match status" value="1"/>
</dbReference>
<feature type="transmembrane region" description="Helical" evidence="2">
    <location>
        <begin position="20"/>
        <end position="38"/>
    </location>
</feature>
<dbReference type="GO" id="GO:0015628">
    <property type="term" value="P:protein secretion by the type II secretion system"/>
    <property type="evidence" value="ECO:0007669"/>
    <property type="project" value="InterPro"/>
</dbReference>
<dbReference type="Pfam" id="PF07963">
    <property type="entry name" value="N_methyl"/>
    <property type="match status" value="1"/>
</dbReference>
<name>B9XI90_PEDPL</name>
<dbReference type="GO" id="GO:0015627">
    <property type="term" value="C:type II protein secretion system complex"/>
    <property type="evidence" value="ECO:0007669"/>
    <property type="project" value="InterPro"/>
</dbReference>
<dbReference type="SUPFAM" id="SSF54523">
    <property type="entry name" value="Pili subunits"/>
    <property type="match status" value="1"/>
</dbReference>
<feature type="domain" description="DUF1559" evidence="3">
    <location>
        <begin position="40"/>
        <end position="81"/>
    </location>
</feature>
<dbReference type="InterPro" id="IPR000983">
    <property type="entry name" value="Bac_GSPG_pilin"/>
</dbReference>
<proteinExistence type="predicted"/>
<dbReference type="Pfam" id="PF07596">
    <property type="entry name" value="SBP_bac_10"/>
    <property type="match status" value="1"/>
</dbReference>
<dbReference type="Gene3D" id="3.30.700.10">
    <property type="entry name" value="Glycoprotein, Type 4 Pilin"/>
    <property type="match status" value="1"/>
</dbReference>
<dbReference type="NCBIfam" id="TIGR02532">
    <property type="entry name" value="IV_pilin_GFxxxE"/>
    <property type="match status" value="1"/>
</dbReference>
<dbReference type="InterPro" id="IPR045584">
    <property type="entry name" value="Pilin-like"/>
</dbReference>
<evidence type="ECO:0000256" key="2">
    <source>
        <dbReference type="SAM" id="Phobius"/>
    </source>
</evidence>
<dbReference type="AlphaFoldDB" id="B9XI90"/>
<sequence precursor="true">MKKQKQKLHTHRTGFTLIELLVVIAIIAILAGLLLPALSNAKMAALRTQCLSQQKQIGLAAHMYSLDNNDFAVFPNWGGLNAGWLYAPVGGNPPALSNPPENAYQGGLLWAYVGKNWRVYRCPTEKTNTTTFAARLDKLSTYVMNGASMGYHKTPPLPTVHKMGSMAPASYMMWEPNDEDAGVYNDGANQPDQSNGPSRRHVKGCIVLGYDGRSQFIKFETYQQEEVKNDTAGSPPTLLWCDPDSRGGLGWTGDVNRGCSLWTN</sequence>
<keyword evidence="1" id="KW-0488">Methylation</keyword>
<reference evidence="4 5" key="1">
    <citation type="journal article" date="2011" name="J. Bacteriol.">
        <title>Genome sequence of 'Pedosphaera parvula' Ellin514, an aerobic Verrucomicrobial isolate from pasture soil.</title>
        <authorList>
            <person name="Kant R."/>
            <person name="van Passel M.W."/>
            <person name="Sangwan P."/>
            <person name="Palva A."/>
            <person name="Lucas S."/>
            <person name="Copeland A."/>
            <person name="Lapidus A."/>
            <person name="Glavina Del Rio T."/>
            <person name="Dalin E."/>
            <person name="Tice H."/>
            <person name="Bruce D."/>
            <person name="Goodwin L."/>
            <person name="Pitluck S."/>
            <person name="Chertkov O."/>
            <person name="Larimer F.W."/>
            <person name="Land M.L."/>
            <person name="Hauser L."/>
            <person name="Brettin T.S."/>
            <person name="Detter J.C."/>
            <person name="Han S."/>
            <person name="de Vos W.M."/>
            <person name="Janssen P.H."/>
            <person name="Smidt H."/>
        </authorList>
    </citation>
    <scope>NUCLEOTIDE SEQUENCE [LARGE SCALE GENOMIC DNA]</scope>
    <source>
        <strain evidence="4 5">Ellin514</strain>
    </source>
</reference>
<accession>B9XI90</accession>
<dbReference type="PANTHER" id="PTHR30093">
    <property type="entry name" value="GENERAL SECRETION PATHWAY PROTEIN G"/>
    <property type="match status" value="1"/>
</dbReference>
<dbReference type="InterPro" id="IPR012902">
    <property type="entry name" value="N_methyl_site"/>
</dbReference>
<dbReference type="EMBL" id="ABOX02000017">
    <property type="protein sequence ID" value="EEF60351.1"/>
    <property type="molecule type" value="Genomic_DNA"/>
</dbReference>